<dbReference type="Proteomes" id="UP000814176">
    <property type="component" value="Unassembled WGS sequence"/>
</dbReference>
<comment type="caution">
    <text evidence="1">The sequence shown here is derived from an EMBL/GenBank/DDBJ whole genome shotgun (WGS) entry which is preliminary data.</text>
</comment>
<organism evidence="1 2">
    <name type="scientific">Rhodofomes roseus</name>
    <dbReference type="NCBI Taxonomy" id="34475"/>
    <lineage>
        <taxon>Eukaryota</taxon>
        <taxon>Fungi</taxon>
        <taxon>Dikarya</taxon>
        <taxon>Basidiomycota</taxon>
        <taxon>Agaricomycotina</taxon>
        <taxon>Agaricomycetes</taxon>
        <taxon>Polyporales</taxon>
        <taxon>Rhodofomes</taxon>
    </lineage>
</organism>
<sequence>MYAAFRSLCVLELETKPNLAAANRAGHALALGPRGLTGRCRGCGVLDGDRHMSIGTCGSRMRGGGAWYPDAALRNRQPRLTEGPESVSYLRPTGRAIPGRWWCSCSAHCTRNASQARCSPVQPSSHQNSPERTGPSEAAGLWCLIAHLDHRHLDRVRVVARRKVAEGRDHQCARVLQRSFQSHVSALLRHTKLHRKIVAMLGNTRHPFASQFIMEKPQETSRHGGSTSGSSAHVGELTVPWPLWLEWRLARQWLPAQVCPAQAKPFSPWIHRTRQRGC</sequence>
<protein>
    <submittedName>
        <fullName evidence="1">Uncharacterized protein</fullName>
    </submittedName>
</protein>
<gene>
    <name evidence="1" type="ORF">C8Q71DRAFT_252395</name>
</gene>
<evidence type="ECO:0000313" key="2">
    <source>
        <dbReference type="Proteomes" id="UP000814176"/>
    </source>
</evidence>
<proteinExistence type="predicted"/>
<keyword evidence="2" id="KW-1185">Reference proteome</keyword>
<accession>A0ABQ8K742</accession>
<dbReference type="EMBL" id="JADCUA010000020">
    <property type="protein sequence ID" value="KAH9833081.1"/>
    <property type="molecule type" value="Genomic_DNA"/>
</dbReference>
<name>A0ABQ8K742_9APHY</name>
<evidence type="ECO:0000313" key="1">
    <source>
        <dbReference type="EMBL" id="KAH9833081.1"/>
    </source>
</evidence>
<dbReference type="RefSeq" id="XP_047775847.1">
    <property type="nucleotide sequence ID" value="XM_047917314.1"/>
</dbReference>
<reference evidence="1 2" key="1">
    <citation type="journal article" date="2021" name="Environ. Microbiol.">
        <title>Gene family expansions and transcriptome signatures uncover fungal adaptations to wood decay.</title>
        <authorList>
            <person name="Hage H."/>
            <person name="Miyauchi S."/>
            <person name="Viragh M."/>
            <person name="Drula E."/>
            <person name="Min B."/>
            <person name="Chaduli D."/>
            <person name="Navarro D."/>
            <person name="Favel A."/>
            <person name="Norest M."/>
            <person name="Lesage-Meessen L."/>
            <person name="Balint B."/>
            <person name="Merenyi Z."/>
            <person name="de Eugenio L."/>
            <person name="Morin E."/>
            <person name="Martinez A.T."/>
            <person name="Baldrian P."/>
            <person name="Stursova M."/>
            <person name="Martinez M.J."/>
            <person name="Novotny C."/>
            <person name="Magnuson J.K."/>
            <person name="Spatafora J.W."/>
            <person name="Maurice S."/>
            <person name="Pangilinan J."/>
            <person name="Andreopoulos W."/>
            <person name="LaButti K."/>
            <person name="Hundley H."/>
            <person name="Na H."/>
            <person name="Kuo A."/>
            <person name="Barry K."/>
            <person name="Lipzen A."/>
            <person name="Henrissat B."/>
            <person name="Riley R."/>
            <person name="Ahrendt S."/>
            <person name="Nagy L.G."/>
            <person name="Grigoriev I.V."/>
            <person name="Martin F."/>
            <person name="Rosso M.N."/>
        </authorList>
    </citation>
    <scope>NUCLEOTIDE SEQUENCE [LARGE SCALE GENOMIC DNA]</scope>
    <source>
        <strain evidence="1 2">CIRM-BRFM 1785</strain>
    </source>
</reference>
<dbReference type="GeneID" id="71998046"/>